<dbReference type="InterPro" id="IPR032806">
    <property type="entry name" value="YbfD_N"/>
</dbReference>
<dbReference type="InterPro" id="IPR051698">
    <property type="entry name" value="Transposase_11-like"/>
</dbReference>
<protein>
    <submittedName>
        <fullName evidence="2">DDE_Tnp_1-associated</fullName>
    </submittedName>
</protein>
<dbReference type="EMBL" id="FRAG01000082">
    <property type="protein sequence ID" value="SHK52961.1"/>
    <property type="molecule type" value="Genomic_DNA"/>
</dbReference>
<dbReference type="RefSeq" id="WP_073153244.1">
    <property type="nucleotide sequence ID" value="NZ_FRAG01000082.1"/>
</dbReference>
<organism evidence="2 3">
    <name type="scientific">Paramaledivibacter caminithermalis (strain DSM 15212 / CIP 107654 / DViRD3)</name>
    <name type="common">Clostridium caminithermale</name>
    <dbReference type="NCBI Taxonomy" id="1121301"/>
    <lineage>
        <taxon>Bacteria</taxon>
        <taxon>Bacillati</taxon>
        <taxon>Bacillota</taxon>
        <taxon>Clostridia</taxon>
        <taxon>Peptostreptococcales</taxon>
        <taxon>Caminicellaceae</taxon>
        <taxon>Paramaledivibacter</taxon>
    </lineage>
</organism>
<dbReference type="PANTHER" id="PTHR30298">
    <property type="entry name" value="H REPEAT-ASSOCIATED PREDICTED TRANSPOSASE"/>
    <property type="match status" value="1"/>
</dbReference>
<evidence type="ECO:0000313" key="3">
    <source>
        <dbReference type="Proteomes" id="UP000184465"/>
    </source>
</evidence>
<feature type="domain" description="H repeat-associated protein N-terminal" evidence="1">
    <location>
        <begin position="2"/>
        <end position="45"/>
    </location>
</feature>
<name>A0A1M6T7J4_PARC5</name>
<proteinExistence type="predicted"/>
<dbReference type="Proteomes" id="UP000184465">
    <property type="component" value="Unassembled WGS sequence"/>
</dbReference>
<dbReference type="AlphaFoldDB" id="A0A1M6T7J4"/>
<accession>A0A1M6T7J4</accession>
<dbReference type="Pfam" id="PF13808">
    <property type="entry name" value="DDE_Tnp_1_assoc"/>
    <property type="match status" value="1"/>
</dbReference>
<sequence>MAEDKEQLVRKYLNLKNGVPSHGTFKRLFENIDSYAFNKAFIDWTRKMSEHTEEKIVEVDCKNQ</sequence>
<evidence type="ECO:0000313" key="2">
    <source>
        <dbReference type="EMBL" id="SHK52961.1"/>
    </source>
</evidence>
<dbReference type="PANTHER" id="PTHR30298:SF0">
    <property type="entry name" value="PROTEIN YBFL-RELATED"/>
    <property type="match status" value="1"/>
</dbReference>
<gene>
    <name evidence="2" type="ORF">SAMN02745912_03591</name>
</gene>
<reference evidence="2 3" key="1">
    <citation type="submission" date="2016-11" db="EMBL/GenBank/DDBJ databases">
        <authorList>
            <person name="Jaros S."/>
            <person name="Januszkiewicz K."/>
            <person name="Wedrychowicz H."/>
        </authorList>
    </citation>
    <scope>NUCLEOTIDE SEQUENCE [LARGE SCALE GENOMIC DNA]</scope>
    <source>
        <strain evidence="2 3">DSM 15212</strain>
    </source>
</reference>
<evidence type="ECO:0000259" key="1">
    <source>
        <dbReference type="Pfam" id="PF13808"/>
    </source>
</evidence>
<keyword evidence="3" id="KW-1185">Reference proteome</keyword>